<comment type="caution">
    <text evidence="1">The sequence shown here is derived from an EMBL/GenBank/DDBJ whole genome shotgun (WGS) entry which is preliminary data.</text>
</comment>
<reference evidence="1 2" key="1">
    <citation type="submission" date="2018-10" db="EMBL/GenBank/DDBJ databases">
        <title>Dokdonia luteus sp. nov., isolated from sea water.</title>
        <authorList>
            <person name="Zhou L.Y."/>
            <person name="Du Z.J."/>
        </authorList>
    </citation>
    <scope>NUCLEOTIDE SEQUENCE [LARGE SCALE GENOMIC DNA]</scope>
    <source>
        <strain evidence="1 2">SH27</strain>
    </source>
</reference>
<gene>
    <name evidence="1" type="ORF">EAX61_10630</name>
</gene>
<sequence length="174" mass="19538">MIVAICAVFSVGMQAQNEFDKFEDTKGVQSLIMNQKMFKLLSKVDLDGADPEIKAYKDLVDNLKNIKMFTSKDDAVMGQMSTAMKGYLGKGTLQELMRASGDEGTAKFYYKEGKNEDYVSEFVMFLNGNIEGENRAVFFQLTGDIDLKQISKLAQEFDFKGSEELKNVDKAKKS</sequence>
<dbReference type="AlphaFoldDB" id="A0A3M0G7M4"/>
<name>A0A3M0G7M4_9FLAO</name>
<evidence type="ECO:0000313" key="2">
    <source>
        <dbReference type="Proteomes" id="UP000281985"/>
    </source>
</evidence>
<dbReference type="Proteomes" id="UP000281985">
    <property type="component" value="Unassembled WGS sequence"/>
</dbReference>
<dbReference type="Pfam" id="PF14060">
    <property type="entry name" value="DUF4252"/>
    <property type="match status" value="1"/>
</dbReference>
<evidence type="ECO:0000313" key="1">
    <source>
        <dbReference type="EMBL" id="RMB57683.1"/>
    </source>
</evidence>
<dbReference type="OrthoDB" id="705638at2"/>
<dbReference type="EMBL" id="REFV01000010">
    <property type="protein sequence ID" value="RMB57683.1"/>
    <property type="molecule type" value="Genomic_DNA"/>
</dbReference>
<proteinExistence type="predicted"/>
<organism evidence="1 2">
    <name type="scientific">Dokdonia sinensis</name>
    <dbReference type="NCBI Taxonomy" id="2479847"/>
    <lineage>
        <taxon>Bacteria</taxon>
        <taxon>Pseudomonadati</taxon>
        <taxon>Bacteroidota</taxon>
        <taxon>Flavobacteriia</taxon>
        <taxon>Flavobacteriales</taxon>
        <taxon>Flavobacteriaceae</taxon>
        <taxon>Dokdonia</taxon>
    </lineage>
</organism>
<accession>A0A3M0G7M4</accession>
<protein>
    <submittedName>
        <fullName evidence="1">DUF4252 domain-containing protein</fullName>
    </submittedName>
</protein>
<dbReference type="InterPro" id="IPR025348">
    <property type="entry name" value="DUF4252"/>
</dbReference>
<keyword evidence="2" id="KW-1185">Reference proteome</keyword>